<dbReference type="Proteomes" id="UP000516369">
    <property type="component" value="Chromosome"/>
</dbReference>
<comment type="similarity">
    <text evidence="1 7">Belongs to the mandelate racemase/muconate lactonizing enzyme family.</text>
</comment>
<dbReference type="GO" id="GO:0016855">
    <property type="term" value="F:racemase and epimerase activity, acting on amino acids and derivatives"/>
    <property type="evidence" value="ECO:0007669"/>
    <property type="project" value="UniProtKB-UniRule"/>
</dbReference>
<dbReference type="SMART" id="SM00922">
    <property type="entry name" value="MR_MLE"/>
    <property type="match status" value="1"/>
</dbReference>
<dbReference type="InterPro" id="IPR034603">
    <property type="entry name" value="Dipeptide_epimerase"/>
</dbReference>
<dbReference type="EMBL" id="CP053923">
    <property type="protein sequence ID" value="QNT69219.1"/>
    <property type="molecule type" value="Genomic_DNA"/>
</dbReference>
<feature type="domain" description="Mandelate racemase/muconate lactonizing enzyme C-terminal" evidence="8">
    <location>
        <begin position="132"/>
        <end position="223"/>
    </location>
</feature>
<name>A0A7H1N0I3_9PROT</name>
<proteinExistence type="inferred from homology"/>
<dbReference type="InterPro" id="IPR029065">
    <property type="entry name" value="Enolase_C-like"/>
</dbReference>
<dbReference type="KEGG" id="dvn:HQ394_07595"/>
<dbReference type="SFLD" id="SFLDG00180">
    <property type="entry name" value="muconate_cycloisomerase"/>
    <property type="match status" value="1"/>
</dbReference>
<feature type="active site" description="Proton acceptor; specific for (R)-substrate epimerization" evidence="5">
    <location>
        <position position="151"/>
    </location>
</feature>
<dbReference type="SUPFAM" id="SSF51604">
    <property type="entry name" value="Enolase C-terminal domain-like"/>
    <property type="match status" value="1"/>
</dbReference>
<organism evidence="9 10">
    <name type="scientific">Defluviicoccus vanus</name>
    <dbReference type="NCBI Taxonomy" id="111831"/>
    <lineage>
        <taxon>Bacteria</taxon>
        <taxon>Pseudomonadati</taxon>
        <taxon>Pseudomonadota</taxon>
        <taxon>Alphaproteobacteria</taxon>
        <taxon>Rhodospirillales</taxon>
        <taxon>Rhodospirillaceae</taxon>
        <taxon>Defluviicoccus</taxon>
    </lineage>
</organism>
<dbReference type="PROSITE" id="PS00909">
    <property type="entry name" value="MR_MLE_2"/>
    <property type="match status" value="1"/>
</dbReference>
<dbReference type="InterPro" id="IPR036849">
    <property type="entry name" value="Enolase-like_C_sf"/>
</dbReference>
<sequence>MIPARLSVRHECWPLARPFTIARGSKTSADVVVVEAEAYGHRGRGEAVPYARYGETVPDVLDCLRAHAASAASGLDRLTLQSRLPAGAARNALDCALWDLESKISGEPVWYRAGLPPPKATMTAETISLDAADAMAEQAAALRSRPLLKVKLAADDPIGRLAAVRRAAPAARLIVDANEGWSMQLLCDLLPAMAALGVEVIEQPLPAAEDAALDGFVSPVTLCADESCHTTRDLLRLPTGYRMINVKLDKTGGFTEARRLVGEARRRGLQVMVGCMVATSLGIAPAMLLTGLADLVDLDGPVWLAHDRDPGLTIVDGMIAPCGPALWG</sequence>
<evidence type="ECO:0000256" key="7">
    <source>
        <dbReference type="RuleBase" id="RU366006"/>
    </source>
</evidence>
<evidence type="ECO:0000256" key="2">
    <source>
        <dbReference type="ARBA" id="ARBA00022723"/>
    </source>
</evidence>
<dbReference type="InterPro" id="IPR018110">
    <property type="entry name" value="Mandel_Rmase/mucon_lact_enz_CS"/>
</dbReference>
<feature type="binding site" evidence="6">
    <location>
        <position position="225"/>
    </location>
    <ligand>
        <name>Mg(2+)</name>
        <dbReference type="ChEBI" id="CHEBI:18420"/>
    </ligand>
</feature>
<dbReference type="PANTHER" id="PTHR48080:SF3">
    <property type="entry name" value="ENOLASE SUPERFAMILY MEMBER DDB_G0284701"/>
    <property type="match status" value="1"/>
</dbReference>
<dbReference type="SFLD" id="SFLDS00001">
    <property type="entry name" value="Enolase"/>
    <property type="match status" value="1"/>
</dbReference>
<protein>
    <recommendedName>
        <fullName evidence="7">Dipeptide epimerase</fullName>
        <ecNumber evidence="7">5.1.1.-</ecNumber>
    </recommendedName>
</protein>
<dbReference type="Gene3D" id="3.20.20.120">
    <property type="entry name" value="Enolase-like C-terminal domain"/>
    <property type="match status" value="1"/>
</dbReference>
<dbReference type="InterPro" id="IPR013341">
    <property type="entry name" value="Mandelate_racemase_N_dom"/>
</dbReference>
<dbReference type="NCBIfam" id="NF042940">
    <property type="entry name" value="racemase_DgcA"/>
    <property type="match status" value="1"/>
</dbReference>
<feature type="active site" description="Proton acceptor; specific for (S)-substrate epimerization" evidence="5">
    <location>
        <position position="247"/>
    </location>
</feature>
<dbReference type="GO" id="GO:0000287">
    <property type="term" value="F:magnesium ion binding"/>
    <property type="evidence" value="ECO:0007669"/>
    <property type="project" value="UniProtKB-ARBA"/>
</dbReference>
<evidence type="ECO:0000313" key="10">
    <source>
        <dbReference type="Proteomes" id="UP000516369"/>
    </source>
</evidence>
<gene>
    <name evidence="9" type="ORF">HQ394_07595</name>
</gene>
<evidence type="ECO:0000256" key="4">
    <source>
        <dbReference type="ARBA" id="ARBA00023235"/>
    </source>
</evidence>
<dbReference type="SUPFAM" id="SSF54826">
    <property type="entry name" value="Enolase N-terminal domain-like"/>
    <property type="match status" value="1"/>
</dbReference>
<keyword evidence="3 6" id="KW-0460">Magnesium</keyword>
<dbReference type="EC" id="5.1.1.-" evidence="7"/>
<feature type="binding site" evidence="6">
    <location>
        <position position="176"/>
    </location>
    <ligand>
        <name>Mg(2+)</name>
        <dbReference type="ChEBI" id="CHEBI:18420"/>
    </ligand>
</feature>
<evidence type="ECO:0000256" key="6">
    <source>
        <dbReference type="PIRSR" id="PIRSR634603-3"/>
    </source>
</evidence>
<dbReference type="RefSeq" id="WP_190262725.1">
    <property type="nucleotide sequence ID" value="NZ_CP053923.1"/>
</dbReference>
<dbReference type="Pfam" id="PF02746">
    <property type="entry name" value="MR_MLE_N"/>
    <property type="match status" value="1"/>
</dbReference>
<evidence type="ECO:0000256" key="1">
    <source>
        <dbReference type="ARBA" id="ARBA00008031"/>
    </source>
</evidence>
<dbReference type="InterPro" id="IPR013342">
    <property type="entry name" value="Mandelate_racemase_C"/>
</dbReference>
<accession>A0A7H1N0I3</accession>
<dbReference type="GO" id="GO:0009063">
    <property type="term" value="P:amino acid catabolic process"/>
    <property type="evidence" value="ECO:0007669"/>
    <property type="project" value="InterPro"/>
</dbReference>
<evidence type="ECO:0000256" key="3">
    <source>
        <dbReference type="ARBA" id="ARBA00022842"/>
    </source>
</evidence>
<evidence type="ECO:0000313" key="9">
    <source>
        <dbReference type="EMBL" id="QNT69219.1"/>
    </source>
</evidence>
<keyword evidence="2 6" id="KW-0479">Metal-binding</keyword>
<dbReference type="CDD" id="cd03319">
    <property type="entry name" value="L-Ala-DL-Glu_epimerase"/>
    <property type="match status" value="1"/>
</dbReference>
<dbReference type="PANTHER" id="PTHR48080">
    <property type="entry name" value="D-GALACTONATE DEHYDRATASE-RELATED"/>
    <property type="match status" value="1"/>
</dbReference>
<dbReference type="SFLD" id="SFLDF00010">
    <property type="entry name" value="dipeptide_epimerase"/>
    <property type="match status" value="1"/>
</dbReference>
<dbReference type="InterPro" id="IPR034593">
    <property type="entry name" value="DgoD-like"/>
</dbReference>
<dbReference type="InterPro" id="IPR029017">
    <property type="entry name" value="Enolase-like_N"/>
</dbReference>
<dbReference type="Gene3D" id="3.30.390.10">
    <property type="entry name" value="Enolase-like, N-terminal domain"/>
    <property type="match status" value="1"/>
</dbReference>
<dbReference type="AlphaFoldDB" id="A0A7H1N0I3"/>
<comment type="cofactor">
    <cofactor evidence="6 7">
        <name>Mg(2+)</name>
        <dbReference type="ChEBI" id="CHEBI:18420"/>
    </cofactor>
    <text evidence="6 7">Binds 1 Mg(2+) ion per subunit.</text>
</comment>
<dbReference type="Pfam" id="PF13378">
    <property type="entry name" value="MR_MLE_C"/>
    <property type="match status" value="1"/>
</dbReference>
<evidence type="ECO:0000256" key="5">
    <source>
        <dbReference type="PIRSR" id="PIRSR634603-1"/>
    </source>
</evidence>
<reference evidence="9 10" key="1">
    <citation type="submission" date="2020-05" db="EMBL/GenBank/DDBJ databases">
        <title>Complete closed genome sequence of Defluviicoccus vanus.</title>
        <authorList>
            <person name="Bessarab I."/>
            <person name="Arumugam K."/>
            <person name="Maszenan A.M."/>
            <person name="Seviour R.J."/>
            <person name="Williams R.B."/>
        </authorList>
    </citation>
    <scope>NUCLEOTIDE SEQUENCE [LARGE SCALE GENOMIC DNA]</scope>
    <source>
        <strain evidence="9 10">Ben 114</strain>
    </source>
</reference>
<keyword evidence="10" id="KW-1185">Reference proteome</keyword>
<feature type="binding site" evidence="6">
    <location>
        <position position="202"/>
    </location>
    <ligand>
        <name>Mg(2+)</name>
        <dbReference type="ChEBI" id="CHEBI:18420"/>
    </ligand>
</feature>
<evidence type="ECO:0000259" key="8">
    <source>
        <dbReference type="SMART" id="SM00922"/>
    </source>
</evidence>
<keyword evidence="4 7" id="KW-0413">Isomerase</keyword>